<reference evidence="4 5" key="1">
    <citation type="submission" date="2017-03" db="EMBL/GenBank/DDBJ databases">
        <authorList>
            <person name="Afonso C.L."/>
            <person name="Miller P.J."/>
            <person name="Scott M.A."/>
            <person name="Spackman E."/>
            <person name="Goraichik I."/>
            <person name="Dimitrov K.M."/>
            <person name="Suarez D.L."/>
            <person name="Swayne D.E."/>
        </authorList>
    </citation>
    <scope>NUCLEOTIDE SEQUENCE [LARGE SCALE GENOMIC DNA]</scope>
    <source>
        <strain evidence="4">SB41UT1</strain>
    </source>
</reference>
<dbReference type="Proteomes" id="UP000196573">
    <property type="component" value="Unassembled WGS sequence"/>
</dbReference>
<evidence type="ECO:0000256" key="2">
    <source>
        <dbReference type="ARBA" id="ARBA00023210"/>
    </source>
</evidence>
<dbReference type="RefSeq" id="WP_087109344.1">
    <property type="nucleotide sequence ID" value="NZ_CBCSCN010000002.1"/>
</dbReference>
<evidence type="ECO:0000256" key="1">
    <source>
        <dbReference type="ARBA" id="ARBA00023054"/>
    </source>
</evidence>
<keyword evidence="1 3" id="KW-0175">Coiled coil</keyword>
<keyword evidence="2" id="KW-0717">Septation</keyword>
<sequence length="70" mass="8032">MSIESLTQLESKIQSAIETIGIYRLEIDELREAKEKLEKENIELRGELQSWSEKVGALLGRLDTVQEEDV</sequence>
<dbReference type="InterPro" id="IPR009252">
    <property type="entry name" value="Cell_div_ZapB"/>
</dbReference>
<organism evidence="4 5">
    <name type="scientific">Parendozoicomonas haliclonae</name>
    <dbReference type="NCBI Taxonomy" id="1960125"/>
    <lineage>
        <taxon>Bacteria</taxon>
        <taxon>Pseudomonadati</taxon>
        <taxon>Pseudomonadota</taxon>
        <taxon>Gammaproteobacteria</taxon>
        <taxon>Oceanospirillales</taxon>
        <taxon>Endozoicomonadaceae</taxon>
        <taxon>Parendozoicomonas</taxon>
    </lineage>
</organism>
<name>A0A1X7AJC1_9GAMM</name>
<accession>A0A1X7AJC1</accession>
<evidence type="ECO:0000256" key="3">
    <source>
        <dbReference type="SAM" id="Coils"/>
    </source>
</evidence>
<dbReference type="OrthoDB" id="6554593at2"/>
<dbReference type="GO" id="GO:0005737">
    <property type="term" value="C:cytoplasm"/>
    <property type="evidence" value="ECO:0007669"/>
    <property type="project" value="InterPro"/>
</dbReference>
<gene>
    <name evidence="4" type="primary">zapB</name>
    <name evidence="4" type="ORF">EHSB41UT_01976</name>
</gene>
<dbReference type="Gene3D" id="1.20.5.340">
    <property type="match status" value="1"/>
</dbReference>
<keyword evidence="5" id="KW-1185">Reference proteome</keyword>
<dbReference type="GO" id="GO:0043093">
    <property type="term" value="P:FtsZ-dependent cytokinesis"/>
    <property type="evidence" value="ECO:0007669"/>
    <property type="project" value="InterPro"/>
</dbReference>
<keyword evidence="2" id="KW-0131">Cell cycle</keyword>
<dbReference type="EMBL" id="FWPT01000004">
    <property type="protein sequence ID" value="SMA45669.1"/>
    <property type="molecule type" value="Genomic_DNA"/>
</dbReference>
<feature type="coiled-coil region" evidence="3">
    <location>
        <begin position="20"/>
        <end position="54"/>
    </location>
</feature>
<evidence type="ECO:0000313" key="5">
    <source>
        <dbReference type="Proteomes" id="UP000196573"/>
    </source>
</evidence>
<dbReference type="Pfam" id="PF06005">
    <property type="entry name" value="ZapB"/>
    <property type="match status" value="1"/>
</dbReference>
<keyword evidence="4" id="KW-0132">Cell division</keyword>
<dbReference type="GO" id="GO:0000917">
    <property type="term" value="P:division septum assembly"/>
    <property type="evidence" value="ECO:0007669"/>
    <property type="project" value="UniProtKB-KW"/>
</dbReference>
<proteinExistence type="predicted"/>
<evidence type="ECO:0000313" key="4">
    <source>
        <dbReference type="EMBL" id="SMA45669.1"/>
    </source>
</evidence>
<dbReference type="AlphaFoldDB" id="A0A1X7AJC1"/>
<protein>
    <submittedName>
        <fullName evidence="4">Cell division protein ZapB</fullName>
    </submittedName>
</protein>